<dbReference type="Pfam" id="PF03992">
    <property type="entry name" value="ABM"/>
    <property type="match status" value="1"/>
</dbReference>
<evidence type="ECO:0000313" key="3">
    <source>
        <dbReference type="Proteomes" id="UP000065521"/>
    </source>
</evidence>
<evidence type="ECO:0000313" key="2">
    <source>
        <dbReference type="EMBL" id="KUZ82043.1"/>
    </source>
</evidence>
<dbReference type="SUPFAM" id="SSF54909">
    <property type="entry name" value="Dimeric alpha+beta barrel"/>
    <property type="match status" value="1"/>
</dbReference>
<proteinExistence type="predicted"/>
<accession>A0A102KV90</accession>
<dbReference type="EMBL" id="LOTN01000071">
    <property type="protein sequence ID" value="KUZ82043.1"/>
    <property type="molecule type" value="Genomic_DNA"/>
</dbReference>
<name>A0A102KV90_9BURK</name>
<feature type="domain" description="ABM" evidence="1">
    <location>
        <begin position="3"/>
        <end position="91"/>
    </location>
</feature>
<protein>
    <submittedName>
        <fullName evidence="2">Antibiotic biosynthesis monooxygenase</fullName>
    </submittedName>
</protein>
<dbReference type="Gene3D" id="3.30.70.100">
    <property type="match status" value="1"/>
</dbReference>
<dbReference type="RefSeq" id="WP_059610268.1">
    <property type="nucleotide sequence ID" value="NZ_JBGRUP010000004.1"/>
</dbReference>
<dbReference type="GO" id="GO:0004497">
    <property type="term" value="F:monooxygenase activity"/>
    <property type="evidence" value="ECO:0007669"/>
    <property type="project" value="UniProtKB-KW"/>
</dbReference>
<dbReference type="InterPro" id="IPR007138">
    <property type="entry name" value="ABM_dom"/>
</dbReference>
<dbReference type="PROSITE" id="PS51725">
    <property type="entry name" value="ABM"/>
    <property type="match status" value="1"/>
</dbReference>
<comment type="caution">
    <text evidence="2">The sequence shown here is derived from an EMBL/GenBank/DDBJ whole genome shotgun (WGS) entry which is preliminary data.</text>
</comment>
<gene>
    <name evidence="2" type="ORF">WI38_32030</name>
</gene>
<dbReference type="AlphaFoldDB" id="A0A102KV90"/>
<sequence length="100" mass="10978">MPVYVIASLIPKPEHAQTVETELRGLVAATRTEPGNLRYDLFRQADGSPGFDLFEVYEDAAALEAHRASPHYNAYRAKAGEWLAQPPVVKVLTALDAVQS</sequence>
<dbReference type="Proteomes" id="UP000065521">
    <property type="component" value="Unassembled WGS sequence"/>
</dbReference>
<dbReference type="InterPro" id="IPR011008">
    <property type="entry name" value="Dimeric_a/b-barrel"/>
</dbReference>
<organism evidence="2 3">
    <name type="scientific">Burkholderia ubonensis</name>
    <dbReference type="NCBI Taxonomy" id="101571"/>
    <lineage>
        <taxon>Bacteria</taxon>
        <taxon>Pseudomonadati</taxon>
        <taxon>Pseudomonadota</taxon>
        <taxon>Betaproteobacteria</taxon>
        <taxon>Burkholderiales</taxon>
        <taxon>Burkholderiaceae</taxon>
        <taxon>Burkholderia</taxon>
        <taxon>Burkholderia cepacia complex</taxon>
    </lineage>
</organism>
<keyword evidence="2" id="KW-0560">Oxidoreductase</keyword>
<dbReference type="InterPro" id="IPR050744">
    <property type="entry name" value="AI-2_Isomerase_LsrG"/>
</dbReference>
<evidence type="ECO:0000259" key="1">
    <source>
        <dbReference type="PROSITE" id="PS51725"/>
    </source>
</evidence>
<reference evidence="2 3" key="1">
    <citation type="submission" date="2015-11" db="EMBL/GenBank/DDBJ databases">
        <title>Expanding the genomic diversity of Burkholderia species for the development of highly accurate diagnostics.</title>
        <authorList>
            <person name="Sahl J."/>
            <person name="Keim P."/>
            <person name="Wagner D."/>
        </authorList>
    </citation>
    <scope>NUCLEOTIDE SEQUENCE [LARGE SCALE GENOMIC DNA]</scope>
    <source>
        <strain evidence="2 3">RF32-BP4</strain>
    </source>
</reference>
<dbReference type="PANTHER" id="PTHR33336">
    <property type="entry name" value="QUINOL MONOOXYGENASE YGIN-RELATED"/>
    <property type="match status" value="1"/>
</dbReference>
<keyword evidence="2" id="KW-0503">Monooxygenase</keyword>
<dbReference type="PANTHER" id="PTHR33336:SF3">
    <property type="entry name" value="ABM DOMAIN-CONTAINING PROTEIN"/>
    <property type="match status" value="1"/>
</dbReference>